<organism evidence="2 3">
    <name type="scientific">Plasmodium fragile</name>
    <dbReference type="NCBI Taxonomy" id="5857"/>
    <lineage>
        <taxon>Eukaryota</taxon>
        <taxon>Sar</taxon>
        <taxon>Alveolata</taxon>
        <taxon>Apicomplexa</taxon>
        <taxon>Aconoidasida</taxon>
        <taxon>Haemosporida</taxon>
        <taxon>Plasmodiidae</taxon>
        <taxon>Plasmodium</taxon>
        <taxon>Plasmodium (Plasmodium)</taxon>
    </lineage>
</organism>
<dbReference type="OMA" id="MFILWSN"/>
<dbReference type="EMBL" id="KQ001699">
    <property type="protein sequence ID" value="KJP86207.1"/>
    <property type="molecule type" value="Genomic_DNA"/>
</dbReference>
<dbReference type="GeneID" id="24269492"/>
<dbReference type="PANTHER" id="PTHR36193">
    <property type="entry name" value="PHISTB DOMAIN-CONTAINING RESA-LIKE PROTEIN 1"/>
    <property type="match status" value="1"/>
</dbReference>
<feature type="domain" description="Plasmodium RESA N-terminal" evidence="1">
    <location>
        <begin position="94"/>
        <end position="218"/>
    </location>
</feature>
<sequence length="437" mass="50885">MNEEGHRRGRGMGRVLGEVYTMQERVRSKVNMEEMENERAWEESNYMSSEWDDMDERFNQMWMREKWMSRGKYRPRSSYDICPYGCTDADLIEELSEDDINKRLEGLGSQVSVRDMFILWSNVHRLERKKYIKMQERAKLFCDDLVRGFHIPEEVRMEVWMRVHRCMTSLFLRFEKRHHKHFYMFLNRGPSARIRFLSYINRTRNVWNMRRLKIDNYWRKKMVKVFLRYKNRFLNGAYSGTAAPGAGVRRYGRVGYGEYDSTGSSEEDISYADRYDSSNVIVGDRRDSTMYGSADSNLYASGDSVMCERGNECLGESRIDSLFDSTYSGLDASRIGGLFDSTYSGVDASTTDSLFNSTQSGLSGSRIDASYDSTQSGLDAREGKEYSSAFPPGDKTLLLLYMLIRSSVIFEHLKLIDLVLFVLFVHTLDEVSTEMCE</sequence>
<keyword evidence="3" id="KW-1185">Reference proteome</keyword>
<dbReference type="AlphaFoldDB" id="A0A0D9QHE5"/>
<dbReference type="RefSeq" id="XP_012337211.1">
    <property type="nucleotide sequence ID" value="XM_012481788.1"/>
</dbReference>
<dbReference type="InterPro" id="IPR006526">
    <property type="entry name" value="Export_prot_PHISTa/b/c"/>
</dbReference>
<dbReference type="NCBIfam" id="TIGR01639">
    <property type="entry name" value="P_fal_TIGR01639"/>
    <property type="match status" value="1"/>
</dbReference>
<dbReference type="PANTHER" id="PTHR36193:SF23">
    <property type="entry name" value="PHISTB DOMAIN-CONTAINING RESA-LIKE PROTEIN 1"/>
    <property type="match status" value="1"/>
</dbReference>
<dbReference type="Pfam" id="PF09687">
    <property type="entry name" value="PRESAN"/>
    <property type="match status" value="1"/>
</dbReference>
<dbReference type="Proteomes" id="UP000054561">
    <property type="component" value="Unassembled WGS sequence"/>
</dbReference>
<accession>A0A0D9QHE5</accession>
<evidence type="ECO:0000259" key="1">
    <source>
        <dbReference type="Pfam" id="PF09687"/>
    </source>
</evidence>
<dbReference type="InterPro" id="IPR019111">
    <property type="entry name" value="PRESA_N"/>
</dbReference>
<dbReference type="Gene3D" id="6.10.280.180">
    <property type="entry name" value="Plasmodium RESA, N-terminal helical domain"/>
    <property type="match status" value="1"/>
</dbReference>
<dbReference type="InterPro" id="IPR044885">
    <property type="entry name" value="PRESA_N_sf"/>
</dbReference>
<proteinExistence type="predicted"/>
<dbReference type="OrthoDB" id="10265464at2759"/>
<protein>
    <recommendedName>
        <fullName evidence="1">Plasmodium RESA N-terminal domain-containing protein</fullName>
    </recommendedName>
</protein>
<gene>
    <name evidence="2" type="ORF">AK88_04178</name>
</gene>
<reference evidence="2 3" key="1">
    <citation type="submission" date="2014-03" db="EMBL/GenBank/DDBJ databases">
        <title>The Genome Sequence of Plasmodium fragile nilgiri.</title>
        <authorList>
            <consortium name="The Broad Institute Genomics Platform"/>
            <consortium name="The Broad Institute Genome Sequencing Center for Infectious Disease"/>
            <person name="Neafsey D."/>
            <person name="Duraisingh M."/>
            <person name="Young S.K."/>
            <person name="Zeng Q."/>
            <person name="Gargeya S."/>
            <person name="Abouelleil A."/>
            <person name="Alvarado L."/>
            <person name="Chapman S.B."/>
            <person name="Gainer-Dewar J."/>
            <person name="Goldberg J."/>
            <person name="Griggs A."/>
            <person name="Gujja S."/>
            <person name="Hansen M."/>
            <person name="Howarth C."/>
            <person name="Imamovic A."/>
            <person name="Larimer J."/>
            <person name="Pearson M."/>
            <person name="Poon T.W."/>
            <person name="Priest M."/>
            <person name="Roberts A."/>
            <person name="Saif S."/>
            <person name="Shea T."/>
            <person name="Sykes S."/>
            <person name="Wortman J."/>
            <person name="Nusbaum C."/>
            <person name="Birren B."/>
        </authorList>
    </citation>
    <scope>NUCLEOTIDE SEQUENCE [LARGE SCALE GENOMIC DNA]</scope>
    <source>
        <strain evidence="3">nilgiri</strain>
    </source>
</reference>
<name>A0A0D9QHE5_PLAFR</name>
<evidence type="ECO:0000313" key="2">
    <source>
        <dbReference type="EMBL" id="KJP86207.1"/>
    </source>
</evidence>
<evidence type="ECO:0000313" key="3">
    <source>
        <dbReference type="Proteomes" id="UP000054561"/>
    </source>
</evidence>
<dbReference type="VEuPathDB" id="PlasmoDB:AK88_04178"/>